<dbReference type="InterPro" id="IPR003439">
    <property type="entry name" value="ABC_transporter-like_ATP-bd"/>
</dbReference>
<dbReference type="Gene3D" id="3.40.50.300">
    <property type="entry name" value="P-loop containing nucleotide triphosphate hydrolases"/>
    <property type="match status" value="1"/>
</dbReference>
<evidence type="ECO:0000259" key="1">
    <source>
        <dbReference type="Pfam" id="PF00005"/>
    </source>
</evidence>
<sequence length="53" mass="5699">SRINILHHFEGFVEAGEMLVVLGPPGSGCSTLLKTISGETYGFNIDPSLYINC</sequence>
<keyword evidence="3" id="KW-1185">Reference proteome</keyword>
<evidence type="ECO:0000313" key="3">
    <source>
        <dbReference type="Proteomes" id="UP000774617"/>
    </source>
</evidence>
<feature type="non-terminal residue" evidence="2">
    <location>
        <position position="1"/>
    </location>
</feature>
<name>A0ABQ8GL36_9PEZI</name>
<dbReference type="InterPro" id="IPR027417">
    <property type="entry name" value="P-loop_NTPase"/>
</dbReference>
<gene>
    <name evidence="2" type="ORF">B0J12DRAFT_565740</name>
</gene>
<reference evidence="2 3" key="1">
    <citation type="journal article" date="2021" name="Nat. Commun.">
        <title>Genetic determinants of endophytism in the Arabidopsis root mycobiome.</title>
        <authorList>
            <person name="Mesny F."/>
            <person name="Miyauchi S."/>
            <person name="Thiergart T."/>
            <person name="Pickel B."/>
            <person name="Atanasova L."/>
            <person name="Karlsson M."/>
            <person name="Huettel B."/>
            <person name="Barry K.W."/>
            <person name="Haridas S."/>
            <person name="Chen C."/>
            <person name="Bauer D."/>
            <person name="Andreopoulos W."/>
            <person name="Pangilinan J."/>
            <person name="LaButti K."/>
            <person name="Riley R."/>
            <person name="Lipzen A."/>
            <person name="Clum A."/>
            <person name="Drula E."/>
            <person name="Henrissat B."/>
            <person name="Kohler A."/>
            <person name="Grigoriev I.V."/>
            <person name="Martin F.M."/>
            <person name="Hacquard S."/>
        </authorList>
    </citation>
    <scope>NUCLEOTIDE SEQUENCE [LARGE SCALE GENOMIC DNA]</scope>
    <source>
        <strain evidence="2 3">MPI-SDFR-AT-0080</strain>
    </source>
</reference>
<proteinExistence type="predicted"/>
<feature type="domain" description="ABC transporter" evidence="1">
    <location>
        <begin position="10"/>
        <end position="40"/>
    </location>
</feature>
<dbReference type="EMBL" id="JAGTJR010000005">
    <property type="protein sequence ID" value="KAH7060373.1"/>
    <property type="molecule type" value="Genomic_DNA"/>
</dbReference>
<evidence type="ECO:0000313" key="2">
    <source>
        <dbReference type="EMBL" id="KAH7060373.1"/>
    </source>
</evidence>
<accession>A0ABQ8GL36</accession>
<protein>
    <recommendedName>
        <fullName evidence="1">ABC transporter domain-containing protein</fullName>
    </recommendedName>
</protein>
<dbReference type="Pfam" id="PF00005">
    <property type="entry name" value="ABC_tran"/>
    <property type="match status" value="1"/>
</dbReference>
<comment type="caution">
    <text evidence="2">The sequence shown here is derived from an EMBL/GenBank/DDBJ whole genome shotgun (WGS) entry which is preliminary data.</text>
</comment>
<organism evidence="2 3">
    <name type="scientific">Macrophomina phaseolina</name>
    <dbReference type="NCBI Taxonomy" id="35725"/>
    <lineage>
        <taxon>Eukaryota</taxon>
        <taxon>Fungi</taxon>
        <taxon>Dikarya</taxon>
        <taxon>Ascomycota</taxon>
        <taxon>Pezizomycotina</taxon>
        <taxon>Dothideomycetes</taxon>
        <taxon>Dothideomycetes incertae sedis</taxon>
        <taxon>Botryosphaeriales</taxon>
        <taxon>Botryosphaeriaceae</taxon>
        <taxon>Macrophomina</taxon>
    </lineage>
</organism>
<dbReference type="SUPFAM" id="SSF52540">
    <property type="entry name" value="P-loop containing nucleoside triphosphate hydrolases"/>
    <property type="match status" value="1"/>
</dbReference>
<dbReference type="Proteomes" id="UP000774617">
    <property type="component" value="Unassembled WGS sequence"/>
</dbReference>